<evidence type="ECO:0000313" key="1">
    <source>
        <dbReference type="EMBL" id="KAF5398833.1"/>
    </source>
</evidence>
<dbReference type="EMBL" id="LUCH01004599">
    <property type="protein sequence ID" value="KAF5398833.1"/>
    <property type="molecule type" value="Genomic_DNA"/>
</dbReference>
<dbReference type="AlphaFoldDB" id="A0A8J4T512"/>
<name>A0A8J4T512_9TREM</name>
<keyword evidence="2" id="KW-1185">Reference proteome</keyword>
<accession>A0A8J4T512</accession>
<gene>
    <name evidence="1" type="ORF">PHET_08268</name>
</gene>
<protein>
    <submittedName>
        <fullName evidence="1">Uncharacterized protein</fullName>
    </submittedName>
</protein>
<comment type="caution">
    <text evidence="1">The sequence shown here is derived from an EMBL/GenBank/DDBJ whole genome shotgun (WGS) entry which is preliminary data.</text>
</comment>
<dbReference type="Proteomes" id="UP000748531">
    <property type="component" value="Unassembled WGS sequence"/>
</dbReference>
<proteinExistence type="predicted"/>
<sequence>MREMVVVAAKALVEATDVLLRVPFWLFLDLLLASRLDGIYDFISRHPKEVKRVCPDCQVLFDERFVPFIIAGSEDLDTAREVGSRMPSRTDLRWVS</sequence>
<reference evidence="1" key="1">
    <citation type="submission" date="2019-05" db="EMBL/GenBank/DDBJ databases">
        <title>Annotation for the trematode Paragonimus heterotremus.</title>
        <authorList>
            <person name="Choi Y.-J."/>
        </authorList>
    </citation>
    <scope>NUCLEOTIDE SEQUENCE</scope>
    <source>
        <strain evidence="1">LC</strain>
    </source>
</reference>
<organism evidence="1 2">
    <name type="scientific">Paragonimus heterotremus</name>
    <dbReference type="NCBI Taxonomy" id="100268"/>
    <lineage>
        <taxon>Eukaryota</taxon>
        <taxon>Metazoa</taxon>
        <taxon>Spiralia</taxon>
        <taxon>Lophotrochozoa</taxon>
        <taxon>Platyhelminthes</taxon>
        <taxon>Trematoda</taxon>
        <taxon>Digenea</taxon>
        <taxon>Plagiorchiida</taxon>
        <taxon>Troglotremata</taxon>
        <taxon>Troglotrematidae</taxon>
        <taxon>Paragonimus</taxon>
    </lineage>
</organism>
<evidence type="ECO:0000313" key="2">
    <source>
        <dbReference type="Proteomes" id="UP000748531"/>
    </source>
</evidence>